<dbReference type="PANTHER" id="PTHR47926">
    <property type="entry name" value="PENTATRICOPEPTIDE REPEAT-CONTAINING PROTEIN"/>
    <property type="match status" value="1"/>
</dbReference>
<evidence type="ECO:0008006" key="5">
    <source>
        <dbReference type="Google" id="ProtNLM"/>
    </source>
</evidence>
<dbReference type="Gene3D" id="1.25.40.10">
    <property type="entry name" value="Tetratricopeptide repeat domain"/>
    <property type="match status" value="5"/>
</dbReference>
<feature type="repeat" description="PPR" evidence="2">
    <location>
        <begin position="336"/>
        <end position="370"/>
    </location>
</feature>
<proteinExistence type="predicted"/>
<dbReference type="NCBIfam" id="TIGR00756">
    <property type="entry name" value="PPR"/>
    <property type="match status" value="6"/>
</dbReference>
<dbReference type="AlphaFoldDB" id="A0A2G5C9H9"/>
<protein>
    <recommendedName>
        <fullName evidence="5">Pentacotripeptide-repeat region of PRORP domain-containing protein</fullName>
    </recommendedName>
</protein>
<keyword evidence="4" id="KW-1185">Reference proteome</keyword>
<dbReference type="FunFam" id="1.25.40.10:FF:000344">
    <property type="entry name" value="Pentatricopeptide repeat-containing protein"/>
    <property type="match status" value="1"/>
</dbReference>
<dbReference type="InterPro" id="IPR046960">
    <property type="entry name" value="PPR_At4g14850-like_plant"/>
</dbReference>
<dbReference type="Pfam" id="PF20431">
    <property type="entry name" value="E_motif"/>
    <property type="match status" value="1"/>
</dbReference>
<evidence type="ECO:0000313" key="4">
    <source>
        <dbReference type="Proteomes" id="UP000230069"/>
    </source>
</evidence>
<dbReference type="OrthoDB" id="185373at2759"/>
<dbReference type="PANTHER" id="PTHR47926:SF424">
    <property type="entry name" value="PENTACOTRIPEPTIDE-REPEAT REGION OF PRORP DOMAIN-CONTAINING PROTEIN"/>
    <property type="match status" value="1"/>
</dbReference>
<dbReference type="InterPro" id="IPR011990">
    <property type="entry name" value="TPR-like_helical_dom_sf"/>
</dbReference>
<organism evidence="3 4">
    <name type="scientific">Aquilegia coerulea</name>
    <name type="common">Rocky mountain columbine</name>
    <dbReference type="NCBI Taxonomy" id="218851"/>
    <lineage>
        <taxon>Eukaryota</taxon>
        <taxon>Viridiplantae</taxon>
        <taxon>Streptophyta</taxon>
        <taxon>Embryophyta</taxon>
        <taxon>Tracheophyta</taxon>
        <taxon>Spermatophyta</taxon>
        <taxon>Magnoliopsida</taxon>
        <taxon>Ranunculales</taxon>
        <taxon>Ranunculaceae</taxon>
        <taxon>Thalictroideae</taxon>
        <taxon>Aquilegia</taxon>
    </lineage>
</organism>
<feature type="repeat" description="PPR" evidence="2">
    <location>
        <begin position="301"/>
        <end position="335"/>
    </location>
</feature>
<dbReference type="FunFam" id="1.25.40.10:FF:000090">
    <property type="entry name" value="Pentatricopeptide repeat-containing protein, chloroplastic"/>
    <property type="match status" value="1"/>
</dbReference>
<feature type="repeat" description="PPR" evidence="2">
    <location>
        <begin position="198"/>
        <end position="228"/>
    </location>
</feature>
<dbReference type="Proteomes" id="UP000230069">
    <property type="component" value="Unassembled WGS sequence"/>
</dbReference>
<dbReference type="InterPro" id="IPR002885">
    <property type="entry name" value="PPR_rpt"/>
</dbReference>
<dbReference type="InterPro" id="IPR046848">
    <property type="entry name" value="E_motif"/>
</dbReference>
<feature type="repeat" description="PPR" evidence="2">
    <location>
        <begin position="439"/>
        <end position="473"/>
    </location>
</feature>
<evidence type="ECO:0000256" key="2">
    <source>
        <dbReference type="PROSITE-ProRule" id="PRU00708"/>
    </source>
</evidence>
<dbReference type="GO" id="GO:0009451">
    <property type="term" value="P:RNA modification"/>
    <property type="evidence" value="ECO:0007669"/>
    <property type="project" value="InterPro"/>
</dbReference>
<feature type="repeat" description="PPR" evidence="2">
    <location>
        <begin position="100"/>
        <end position="134"/>
    </location>
</feature>
<reference evidence="3 4" key="1">
    <citation type="submission" date="2017-09" db="EMBL/GenBank/DDBJ databases">
        <title>WGS assembly of Aquilegia coerulea Goldsmith.</title>
        <authorList>
            <person name="Hodges S."/>
            <person name="Kramer E."/>
            <person name="Nordborg M."/>
            <person name="Tomkins J."/>
            <person name="Borevitz J."/>
            <person name="Derieg N."/>
            <person name="Yan J."/>
            <person name="Mihaltcheva S."/>
            <person name="Hayes R.D."/>
            <person name="Rokhsar D."/>
        </authorList>
    </citation>
    <scope>NUCLEOTIDE SEQUENCE [LARGE SCALE GENOMIC DNA]</scope>
    <source>
        <strain evidence="4">cv. Goldsmith</strain>
    </source>
</reference>
<dbReference type="PROSITE" id="PS51375">
    <property type="entry name" value="PPR"/>
    <property type="match status" value="6"/>
</dbReference>
<name>A0A2G5C9H9_AQUCA</name>
<gene>
    <name evidence="3" type="ORF">AQUCO_07400050v1</name>
</gene>
<dbReference type="FunCoup" id="A0A2G5C9H9">
    <property type="interactions" value="91"/>
</dbReference>
<dbReference type="STRING" id="218851.A0A2G5C9H9"/>
<accession>A0A2G5C9H9</accession>
<sequence>MKLSYITKLVCNGLYKEALSLFTQLHKTHSFYPNNFTYPFLFKACGKIKSFPQAFSLHAICIKTGFDKEVYTGTSLTDMYMKFHLLKESYQVFDEMPERNIVSVNTIISGLSQNGYFGDAIMAFKIVCSGGIRPNSVSVASVLSGCEILEHGLVVHGFAVKLGVEVDVYVATALLTMYSKCEVIVSALEMFKLMPEKNLVSYNALMTVLLQSGMANRVFELFKAMRKSLDERPGSVTWVSVLSASSTLLNIRFGMQVHCLFLKYELGCDVKVGTALVDMYSKCGSWELAYKIFNELEGYRNLFTWNSMISGMFSNGQCESAVQLFEQIESEEMAPDSVSWNAMISGFSLWDKGVEAFSYFKKMQLAGVTPTLKSVTSLLPVCSSMSAFQSGKEIHGYAIRSAIDADEFITTSFIDVYMKCGYSSLARRVFDRFDRRSDDPAIWNAMISGYGRNGENKNALEIFELMKEDRVQPNSATFTGILSACSHAGKVEKGLELFKTVVKDYGLNPTPEHFGCIVDLLGRAGRLDEAWHLIQEVPHPITSLYSSLLGACRWHLDAELGEEIAEKLSELEPSDPTPLVILSNIYAEQGRWSDVERVREAMTHKGLRKPPGYSLIGDTERDMCQ</sequence>
<dbReference type="Pfam" id="PF01535">
    <property type="entry name" value="PPR"/>
    <property type="match status" value="5"/>
</dbReference>
<dbReference type="Pfam" id="PF13041">
    <property type="entry name" value="PPR_2"/>
    <property type="match status" value="2"/>
</dbReference>
<evidence type="ECO:0000313" key="3">
    <source>
        <dbReference type="EMBL" id="PIA27942.1"/>
    </source>
</evidence>
<dbReference type="EMBL" id="KZ305091">
    <property type="protein sequence ID" value="PIA27942.1"/>
    <property type="molecule type" value="Genomic_DNA"/>
</dbReference>
<dbReference type="InParanoid" id="A0A2G5C9H9"/>
<keyword evidence="1" id="KW-0677">Repeat</keyword>
<dbReference type="GO" id="GO:0003723">
    <property type="term" value="F:RNA binding"/>
    <property type="evidence" value="ECO:0007669"/>
    <property type="project" value="InterPro"/>
</dbReference>
<evidence type="ECO:0000256" key="1">
    <source>
        <dbReference type="ARBA" id="ARBA00022737"/>
    </source>
</evidence>
<feature type="repeat" description="PPR" evidence="2">
    <location>
        <begin position="474"/>
        <end position="509"/>
    </location>
</feature>